<protein>
    <recommendedName>
        <fullName evidence="5">Heat shock factor binding protein 1</fullName>
    </recommendedName>
</protein>
<evidence type="ECO:0008006" key="5">
    <source>
        <dbReference type="Google" id="ProtNLM"/>
    </source>
</evidence>
<keyword evidence="4" id="KW-1185">Reference proteome</keyword>
<dbReference type="GO" id="GO:0005634">
    <property type="term" value="C:nucleus"/>
    <property type="evidence" value="ECO:0007669"/>
    <property type="project" value="TreeGrafter"/>
</dbReference>
<dbReference type="EMBL" id="ML996699">
    <property type="protein sequence ID" value="KAF2398823.1"/>
    <property type="molecule type" value="Genomic_DNA"/>
</dbReference>
<dbReference type="PANTHER" id="PTHR19424">
    <property type="entry name" value="HEAT SHOCK FACTOR BINDING PROTEIN 1"/>
    <property type="match status" value="1"/>
</dbReference>
<feature type="region of interest" description="Disordered" evidence="2">
    <location>
        <begin position="1"/>
        <end position="27"/>
    </location>
</feature>
<dbReference type="InterPro" id="IPR009643">
    <property type="entry name" value="HS1-bd"/>
</dbReference>
<dbReference type="Gene3D" id="1.20.5.430">
    <property type="match status" value="1"/>
</dbReference>
<comment type="similarity">
    <text evidence="1">Belongs to the HSBP1 family.</text>
</comment>
<dbReference type="GO" id="GO:0070370">
    <property type="term" value="P:cellular heat acclimation"/>
    <property type="evidence" value="ECO:0007669"/>
    <property type="project" value="TreeGrafter"/>
</dbReference>
<dbReference type="OrthoDB" id="4159489at2759"/>
<organism evidence="3 4">
    <name type="scientific">Trichodelitschia bisporula</name>
    <dbReference type="NCBI Taxonomy" id="703511"/>
    <lineage>
        <taxon>Eukaryota</taxon>
        <taxon>Fungi</taxon>
        <taxon>Dikarya</taxon>
        <taxon>Ascomycota</taxon>
        <taxon>Pezizomycotina</taxon>
        <taxon>Dothideomycetes</taxon>
        <taxon>Dothideomycetes incertae sedis</taxon>
        <taxon>Phaeotrichales</taxon>
        <taxon>Phaeotrichaceae</taxon>
        <taxon>Trichodelitschia</taxon>
    </lineage>
</organism>
<gene>
    <name evidence="3" type="ORF">EJ06DRAFT_512956</name>
</gene>
<dbReference type="Proteomes" id="UP000799640">
    <property type="component" value="Unassembled WGS sequence"/>
</dbReference>
<dbReference type="GO" id="GO:0005829">
    <property type="term" value="C:cytosol"/>
    <property type="evidence" value="ECO:0007669"/>
    <property type="project" value="TreeGrafter"/>
</dbReference>
<dbReference type="AlphaFoldDB" id="A0A6G1HRY9"/>
<evidence type="ECO:0000313" key="4">
    <source>
        <dbReference type="Proteomes" id="UP000799640"/>
    </source>
</evidence>
<dbReference type="GO" id="GO:0003714">
    <property type="term" value="F:transcription corepressor activity"/>
    <property type="evidence" value="ECO:0007669"/>
    <property type="project" value="InterPro"/>
</dbReference>
<evidence type="ECO:0000313" key="3">
    <source>
        <dbReference type="EMBL" id="KAF2398823.1"/>
    </source>
</evidence>
<proteinExistence type="inferred from homology"/>
<evidence type="ECO:0000256" key="2">
    <source>
        <dbReference type="SAM" id="MobiDB-lite"/>
    </source>
</evidence>
<name>A0A6G1HRY9_9PEZI</name>
<dbReference type="Pfam" id="PF06825">
    <property type="entry name" value="HSBP1"/>
    <property type="match status" value="1"/>
</dbReference>
<dbReference type="PANTHER" id="PTHR19424:SF0">
    <property type="entry name" value="HEAT SHOCK FACTOR BINDING PROTEIN 1"/>
    <property type="match status" value="1"/>
</dbReference>
<sequence>MADPKRPSTASTVKLDDSLPDTAGEPDKATAELSAVVDELLSQLSAKFSNISSELLGKMDDMSRRLDNLEAAIQAQKPGDK</sequence>
<accession>A0A6G1HRY9</accession>
<reference evidence="3" key="1">
    <citation type="journal article" date="2020" name="Stud. Mycol.">
        <title>101 Dothideomycetes genomes: a test case for predicting lifestyles and emergence of pathogens.</title>
        <authorList>
            <person name="Haridas S."/>
            <person name="Albert R."/>
            <person name="Binder M."/>
            <person name="Bloem J."/>
            <person name="Labutti K."/>
            <person name="Salamov A."/>
            <person name="Andreopoulos B."/>
            <person name="Baker S."/>
            <person name="Barry K."/>
            <person name="Bills G."/>
            <person name="Bluhm B."/>
            <person name="Cannon C."/>
            <person name="Castanera R."/>
            <person name="Culley D."/>
            <person name="Daum C."/>
            <person name="Ezra D."/>
            <person name="Gonzalez J."/>
            <person name="Henrissat B."/>
            <person name="Kuo A."/>
            <person name="Liang C."/>
            <person name="Lipzen A."/>
            <person name="Lutzoni F."/>
            <person name="Magnuson J."/>
            <person name="Mondo S."/>
            <person name="Nolan M."/>
            <person name="Ohm R."/>
            <person name="Pangilinan J."/>
            <person name="Park H.-J."/>
            <person name="Ramirez L."/>
            <person name="Alfaro M."/>
            <person name="Sun H."/>
            <person name="Tritt A."/>
            <person name="Yoshinaga Y."/>
            <person name="Zwiers L.-H."/>
            <person name="Turgeon B."/>
            <person name="Goodwin S."/>
            <person name="Spatafora J."/>
            <person name="Crous P."/>
            <person name="Grigoriev I."/>
        </authorList>
    </citation>
    <scope>NUCLEOTIDE SEQUENCE</scope>
    <source>
        <strain evidence="3">CBS 262.69</strain>
    </source>
</reference>
<evidence type="ECO:0000256" key="1">
    <source>
        <dbReference type="ARBA" id="ARBA00006349"/>
    </source>
</evidence>